<dbReference type="OrthoDB" id="5786851at2"/>
<dbReference type="InterPro" id="IPR005624">
    <property type="entry name" value="PduO/GlcC-like"/>
</dbReference>
<feature type="signal peptide" evidence="1">
    <location>
        <begin position="1"/>
        <end position="24"/>
    </location>
</feature>
<evidence type="ECO:0000313" key="3">
    <source>
        <dbReference type="Proteomes" id="UP000198356"/>
    </source>
</evidence>
<gene>
    <name evidence="2" type="ORF">SAMN05421770_104268</name>
</gene>
<dbReference type="InterPro" id="IPR038084">
    <property type="entry name" value="PduO/GlcC-like_sf"/>
</dbReference>
<dbReference type="SUPFAM" id="SSF143744">
    <property type="entry name" value="GlcG-like"/>
    <property type="match status" value="1"/>
</dbReference>
<sequence length="164" mass="16690">MNKIALTYLAAALFALSFAGICEAQTLVTQKSLSVEAALAIAHGTLDKCHADGYKVSLTILDSSGLVKFQVRGDGTGPHTLEHSRRKAYTALTFKRTSGETAKAWAAATTPPPVIEGTVGAQGGVPIKAGNDVIGAIGVSGAPGGEKDEACAVAGITKIADLLK</sequence>
<dbReference type="Proteomes" id="UP000198356">
    <property type="component" value="Unassembled WGS sequence"/>
</dbReference>
<dbReference type="PANTHER" id="PTHR34309">
    <property type="entry name" value="SLR1406 PROTEIN"/>
    <property type="match status" value="1"/>
</dbReference>
<keyword evidence="3" id="KW-1185">Reference proteome</keyword>
<dbReference type="RefSeq" id="WP_089408917.1">
    <property type="nucleotide sequence ID" value="NZ_FZOU01000004.1"/>
</dbReference>
<evidence type="ECO:0000313" key="2">
    <source>
        <dbReference type="EMBL" id="SNT12304.1"/>
    </source>
</evidence>
<dbReference type="PANTHER" id="PTHR34309:SF10">
    <property type="entry name" value="SLR1406 PROTEIN"/>
    <property type="match status" value="1"/>
</dbReference>
<organism evidence="2 3">
    <name type="scientific">Granulicella rosea</name>
    <dbReference type="NCBI Taxonomy" id="474952"/>
    <lineage>
        <taxon>Bacteria</taxon>
        <taxon>Pseudomonadati</taxon>
        <taxon>Acidobacteriota</taxon>
        <taxon>Terriglobia</taxon>
        <taxon>Terriglobales</taxon>
        <taxon>Acidobacteriaceae</taxon>
        <taxon>Granulicella</taxon>
    </lineage>
</organism>
<protein>
    <submittedName>
        <fullName evidence="2">Uncharacterized conserved protein GlcG, DUF336 family</fullName>
    </submittedName>
</protein>
<dbReference type="AlphaFoldDB" id="A0A239K599"/>
<name>A0A239K599_9BACT</name>
<proteinExistence type="predicted"/>
<dbReference type="InterPro" id="IPR052517">
    <property type="entry name" value="GlcG_carb_metab_protein"/>
</dbReference>
<dbReference type="Pfam" id="PF03928">
    <property type="entry name" value="HbpS-like"/>
    <property type="match status" value="1"/>
</dbReference>
<keyword evidence="1" id="KW-0732">Signal</keyword>
<dbReference type="EMBL" id="FZOU01000004">
    <property type="protein sequence ID" value="SNT12304.1"/>
    <property type="molecule type" value="Genomic_DNA"/>
</dbReference>
<accession>A0A239K599</accession>
<evidence type="ECO:0000256" key="1">
    <source>
        <dbReference type="SAM" id="SignalP"/>
    </source>
</evidence>
<reference evidence="2 3" key="1">
    <citation type="submission" date="2017-06" db="EMBL/GenBank/DDBJ databases">
        <authorList>
            <person name="Kim H.J."/>
            <person name="Triplett B.A."/>
        </authorList>
    </citation>
    <scope>NUCLEOTIDE SEQUENCE [LARGE SCALE GENOMIC DNA]</scope>
    <source>
        <strain evidence="2 3">DSM 18704</strain>
    </source>
</reference>
<feature type="chain" id="PRO_5012467041" evidence="1">
    <location>
        <begin position="25"/>
        <end position="164"/>
    </location>
</feature>
<dbReference type="Gene3D" id="3.30.450.150">
    <property type="entry name" value="Haem-degrading domain"/>
    <property type="match status" value="1"/>
</dbReference>